<dbReference type="AlphaFoldDB" id="A0A2S9QGV1"/>
<dbReference type="InterPro" id="IPR050789">
    <property type="entry name" value="Diverse_Enzym_Activities"/>
</dbReference>
<dbReference type="InterPro" id="IPR001466">
    <property type="entry name" value="Beta-lactam-related"/>
</dbReference>
<organism evidence="2 3">
    <name type="scientific">Labrys okinawensis</name>
    <dbReference type="NCBI Taxonomy" id="346911"/>
    <lineage>
        <taxon>Bacteria</taxon>
        <taxon>Pseudomonadati</taxon>
        <taxon>Pseudomonadota</taxon>
        <taxon>Alphaproteobacteria</taxon>
        <taxon>Hyphomicrobiales</taxon>
        <taxon>Xanthobacteraceae</taxon>
        <taxon>Labrys</taxon>
    </lineage>
</organism>
<dbReference type="EMBL" id="PUEJ01000002">
    <property type="protein sequence ID" value="PRH88573.1"/>
    <property type="molecule type" value="Genomic_DNA"/>
</dbReference>
<keyword evidence="3" id="KW-1185">Reference proteome</keyword>
<dbReference type="SUPFAM" id="SSF56601">
    <property type="entry name" value="beta-lactamase/transpeptidase-like"/>
    <property type="match status" value="1"/>
</dbReference>
<dbReference type="OrthoDB" id="9814204at2"/>
<dbReference type="RefSeq" id="WP_105860924.1">
    <property type="nucleotide sequence ID" value="NZ_PUEJ01000002.1"/>
</dbReference>
<dbReference type="Gene3D" id="3.40.710.10">
    <property type="entry name" value="DD-peptidase/beta-lactamase superfamily"/>
    <property type="match status" value="1"/>
</dbReference>
<dbReference type="PANTHER" id="PTHR43283:SF7">
    <property type="entry name" value="BETA-LACTAMASE-RELATED DOMAIN-CONTAINING PROTEIN"/>
    <property type="match status" value="1"/>
</dbReference>
<accession>A0A2S9QGV1</accession>
<name>A0A2S9QGV1_9HYPH</name>
<reference evidence="2 3" key="1">
    <citation type="submission" date="2018-02" db="EMBL/GenBank/DDBJ databases">
        <title>Whole genome sequencing of endophytic bacterium.</title>
        <authorList>
            <person name="Eedara R."/>
            <person name="Podile A.R."/>
        </authorList>
    </citation>
    <scope>NUCLEOTIDE SEQUENCE [LARGE SCALE GENOMIC DNA]</scope>
    <source>
        <strain evidence="2 3">RP1T</strain>
    </source>
</reference>
<protein>
    <submittedName>
        <fullName evidence="2">Serine hydrolase</fullName>
    </submittedName>
</protein>
<proteinExistence type="predicted"/>
<dbReference type="Proteomes" id="UP000237682">
    <property type="component" value="Unassembled WGS sequence"/>
</dbReference>
<dbReference type="PANTHER" id="PTHR43283">
    <property type="entry name" value="BETA-LACTAMASE-RELATED"/>
    <property type="match status" value="1"/>
</dbReference>
<evidence type="ECO:0000313" key="3">
    <source>
        <dbReference type="Proteomes" id="UP000237682"/>
    </source>
</evidence>
<gene>
    <name evidence="2" type="ORF">C5L14_04875</name>
</gene>
<feature type="domain" description="Beta-lactamase-related" evidence="1">
    <location>
        <begin position="36"/>
        <end position="324"/>
    </location>
</feature>
<evidence type="ECO:0000313" key="2">
    <source>
        <dbReference type="EMBL" id="PRH88573.1"/>
    </source>
</evidence>
<dbReference type="Pfam" id="PF00144">
    <property type="entry name" value="Beta-lactamase"/>
    <property type="match status" value="1"/>
</dbReference>
<keyword evidence="2" id="KW-0378">Hydrolase</keyword>
<dbReference type="GO" id="GO:0016787">
    <property type="term" value="F:hydrolase activity"/>
    <property type="evidence" value="ECO:0007669"/>
    <property type="project" value="UniProtKB-KW"/>
</dbReference>
<evidence type="ECO:0000259" key="1">
    <source>
        <dbReference type="Pfam" id="PF00144"/>
    </source>
</evidence>
<dbReference type="InterPro" id="IPR012338">
    <property type="entry name" value="Beta-lactam/transpept-like"/>
</dbReference>
<sequence length="349" mass="37745">MSSTDVPPRTIDGRLTMSGKLAAGIASGLLRDLHAVLASHAGGIVLEHYQAGLDESWGRPLGEVAFGPETLHDLRSVTKSVVGLLYGVALDRKLVPPPDAPLLPHFPEYPDLLAAPDRQKLRIEHALTMTLGLEWDEERPYTDPLNSEIAMERALDRYRFVLDRPVVAEPGTRWIYSGGSVALIGELIRRGTGKTLPEFAREALFDPLGIGSFEWACGSDGVASAASGLRLRAADLLRIGELLLAKGLWNGSRVVSQDWVEASFKPVIPTGDGLAYGRLWFIGAATTTALPGGEHPWIAGFGNGGQRLWLMPDAGIAAVIYSGKYNAADAWVTPTRIWREIILANADRN</sequence>
<comment type="caution">
    <text evidence="2">The sequence shown here is derived from an EMBL/GenBank/DDBJ whole genome shotgun (WGS) entry which is preliminary data.</text>
</comment>